<evidence type="ECO:0000259" key="2">
    <source>
        <dbReference type="Pfam" id="PF13966"/>
    </source>
</evidence>
<dbReference type="EMBL" id="JAEFBK010000009">
    <property type="protein sequence ID" value="KAG7569843.1"/>
    <property type="molecule type" value="Genomic_DNA"/>
</dbReference>
<dbReference type="InterPro" id="IPR026960">
    <property type="entry name" value="RVT-Znf"/>
</dbReference>
<reference evidence="3 4" key="1">
    <citation type="submission" date="2020-12" db="EMBL/GenBank/DDBJ databases">
        <title>Concerted genomic and epigenomic changes stabilize Arabidopsis allopolyploids.</title>
        <authorList>
            <person name="Chen Z."/>
        </authorList>
    </citation>
    <scope>NUCLEOTIDE SEQUENCE [LARGE SCALE GENOMIC DNA]</scope>
    <source>
        <strain evidence="3">Allo738</strain>
        <tissue evidence="3">Leaf</tissue>
    </source>
</reference>
<sequence length="511" mass="57125">MSWVAWEKLTKPKFAGGLGFKDVEAFNDAFLAKIGWRILNNPESLLAKILLGKYCHASSFMECSSPSSASHGWRGILIGRDLLRKGLGWAIGDGRKVRIWQDPWLSLDQPLAPMGPPTLASSTMLVHDLLCPISKEWNLEVIRNHLPQYEENICSIITSNFQLKDSLVWLPEKSGIYSTKTGYHLAREAPRQEYYSPQDFNWNKNIWNVKAAPKVKNFLWKASCGALSLGNNLAKRGLLANLNCKRCGEREDELHIFLNCDFARRIWNSAPVFPQITAGTFQNFHSFLPKALLVSALPPIGLVTSPIAPWLLWNLWKARNSLIFEDRHYSEQDIITKTIREAREWQAAQTVVQKQQAIPRRTVVQQVNEDSFKCFVDAAWSATTRVCGQGWILFDPAGNALARFKNSRLCVASALTAEALALRSALVSLKSNTELSIRRLEVFSDSQVLISILNSKASSKELKAIINDITQLSVSFPSVSFSYVPRLDNVAADSLAKAALFTAISFSPCGV</sequence>
<dbReference type="CDD" id="cd06222">
    <property type="entry name" value="RNase_H_like"/>
    <property type="match status" value="1"/>
</dbReference>
<comment type="caution">
    <text evidence="3">The sequence shown here is derived from an EMBL/GenBank/DDBJ whole genome shotgun (WGS) entry which is preliminary data.</text>
</comment>
<evidence type="ECO:0000313" key="3">
    <source>
        <dbReference type="EMBL" id="KAG7569843.1"/>
    </source>
</evidence>
<dbReference type="PANTHER" id="PTHR47074:SF11">
    <property type="entry name" value="REVERSE TRANSCRIPTASE-LIKE PROTEIN"/>
    <property type="match status" value="1"/>
</dbReference>
<dbReference type="AlphaFoldDB" id="A0A8T2A8J6"/>
<evidence type="ECO:0000313" key="4">
    <source>
        <dbReference type="Proteomes" id="UP000694240"/>
    </source>
</evidence>
<dbReference type="GO" id="GO:0003676">
    <property type="term" value="F:nucleic acid binding"/>
    <property type="evidence" value="ECO:0007669"/>
    <property type="project" value="InterPro"/>
</dbReference>
<proteinExistence type="predicted"/>
<gene>
    <name evidence="3" type="ORF">ISN45_Aa04g025220</name>
</gene>
<accession>A0A8T2A8J6</accession>
<keyword evidence="4" id="KW-1185">Reference proteome</keyword>
<dbReference type="Pfam" id="PF13966">
    <property type="entry name" value="zf-RVT"/>
    <property type="match status" value="1"/>
</dbReference>
<dbReference type="GO" id="GO:0004523">
    <property type="term" value="F:RNA-DNA hybrid ribonuclease activity"/>
    <property type="evidence" value="ECO:0007669"/>
    <property type="project" value="InterPro"/>
</dbReference>
<dbReference type="Proteomes" id="UP000694240">
    <property type="component" value="Chromosome 9"/>
</dbReference>
<name>A0A8T2A8J6_9BRAS</name>
<dbReference type="PANTHER" id="PTHR47074">
    <property type="entry name" value="BNAC02G40300D PROTEIN"/>
    <property type="match status" value="1"/>
</dbReference>
<dbReference type="InterPro" id="IPR002156">
    <property type="entry name" value="RNaseH_domain"/>
</dbReference>
<dbReference type="InterPro" id="IPR052929">
    <property type="entry name" value="RNase_H-like_EbsB-rel"/>
</dbReference>
<dbReference type="Pfam" id="PF13456">
    <property type="entry name" value="RVT_3"/>
    <property type="match status" value="1"/>
</dbReference>
<protein>
    <submittedName>
        <fullName evidence="3">Ribonuclease H-like superfamily</fullName>
    </submittedName>
</protein>
<organism evidence="3 4">
    <name type="scientific">Arabidopsis thaliana x Arabidopsis arenosa</name>
    <dbReference type="NCBI Taxonomy" id="1240361"/>
    <lineage>
        <taxon>Eukaryota</taxon>
        <taxon>Viridiplantae</taxon>
        <taxon>Streptophyta</taxon>
        <taxon>Embryophyta</taxon>
        <taxon>Tracheophyta</taxon>
        <taxon>Spermatophyta</taxon>
        <taxon>Magnoliopsida</taxon>
        <taxon>eudicotyledons</taxon>
        <taxon>Gunneridae</taxon>
        <taxon>Pentapetalae</taxon>
        <taxon>rosids</taxon>
        <taxon>malvids</taxon>
        <taxon>Brassicales</taxon>
        <taxon>Brassicaceae</taxon>
        <taxon>Camelineae</taxon>
        <taxon>Arabidopsis</taxon>
    </lineage>
</organism>
<feature type="domain" description="Reverse transcriptase zinc-binding" evidence="2">
    <location>
        <begin position="177"/>
        <end position="267"/>
    </location>
</feature>
<evidence type="ECO:0000259" key="1">
    <source>
        <dbReference type="Pfam" id="PF13456"/>
    </source>
</evidence>
<dbReference type="InterPro" id="IPR044730">
    <property type="entry name" value="RNase_H-like_dom_plant"/>
</dbReference>
<feature type="domain" description="RNase H type-1" evidence="1">
    <location>
        <begin position="376"/>
        <end position="499"/>
    </location>
</feature>